<name>A0A6L8MTV9_9BURK</name>
<protein>
    <submittedName>
        <fullName evidence="1">Uncharacterized protein</fullName>
    </submittedName>
</protein>
<comment type="caution">
    <text evidence="1">The sequence shown here is derived from an EMBL/GenBank/DDBJ whole genome shotgun (WGS) entry which is preliminary data.</text>
</comment>
<evidence type="ECO:0000313" key="2">
    <source>
        <dbReference type="Proteomes" id="UP000474565"/>
    </source>
</evidence>
<dbReference type="Proteomes" id="UP000474565">
    <property type="component" value="Unassembled WGS sequence"/>
</dbReference>
<dbReference type="AlphaFoldDB" id="A0A6L8MTV9"/>
<reference evidence="1 2" key="1">
    <citation type="submission" date="2019-12" db="EMBL/GenBank/DDBJ databases">
        <title>Novel species isolated from a subtropical stream in China.</title>
        <authorList>
            <person name="Lu H."/>
        </authorList>
    </citation>
    <scope>NUCLEOTIDE SEQUENCE [LARGE SCALE GENOMIC DNA]</scope>
    <source>
        <strain evidence="1 2">FT50W</strain>
    </source>
</reference>
<evidence type="ECO:0000313" key="1">
    <source>
        <dbReference type="EMBL" id="MYM85515.1"/>
    </source>
</evidence>
<sequence length="240" mass="26438">MTVPILDFSRAEVVINELFDPDEYVRTEFRTRFSGQAVAFAEAISPAFARFPQFSDDGQHCVQTALVCGFVHGILDDLVTSMKLLLTGKLTASGNLLRQAIEGVCMAVMCAYQGTLSIGDKECNYWKMVEEQAKEAEGNFAARQFVKNFERLGLNMEGAEQLKSTIAMYHQHSHAGVVAMAYRMELGPNGVIYIGGHFDEAKIDGYLAELEQRIGVAKLTVQLIDFLWPSIRAVGGNSVG</sequence>
<dbReference type="EMBL" id="WWCP01000082">
    <property type="protein sequence ID" value="MYM85515.1"/>
    <property type="molecule type" value="Genomic_DNA"/>
</dbReference>
<dbReference type="RefSeq" id="WP_161021795.1">
    <property type="nucleotide sequence ID" value="NZ_WWCP01000082.1"/>
</dbReference>
<gene>
    <name evidence="1" type="ORF">GTP44_26760</name>
</gene>
<organism evidence="1 2">
    <name type="scientific">Duganella lactea</name>
    <dbReference type="NCBI Taxonomy" id="2692173"/>
    <lineage>
        <taxon>Bacteria</taxon>
        <taxon>Pseudomonadati</taxon>
        <taxon>Pseudomonadota</taxon>
        <taxon>Betaproteobacteria</taxon>
        <taxon>Burkholderiales</taxon>
        <taxon>Oxalobacteraceae</taxon>
        <taxon>Telluria group</taxon>
        <taxon>Duganella</taxon>
    </lineage>
</organism>
<accession>A0A6L8MTV9</accession>
<proteinExistence type="predicted"/>